<evidence type="ECO:0000313" key="3">
    <source>
        <dbReference type="EMBL" id="NEE12762.1"/>
    </source>
</evidence>
<dbReference type="Pfam" id="PF13676">
    <property type="entry name" value="TIR_2"/>
    <property type="match status" value="1"/>
</dbReference>
<gene>
    <name evidence="3" type="ORF">G3M58_40710</name>
</gene>
<dbReference type="InterPro" id="IPR000157">
    <property type="entry name" value="TIR_dom"/>
</dbReference>
<dbReference type="SUPFAM" id="SSF52200">
    <property type="entry name" value="Toll/Interleukin receptor TIR domain"/>
    <property type="match status" value="1"/>
</dbReference>
<dbReference type="AlphaFoldDB" id="A0A6G3X536"/>
<reference evidence="3" key="1">
    <citation type="submission" date="2020-01" db="EMBL/GenBank/DDBJ databases">
        <title>Insect and environment-associated Actinomycetes.</title>
        <authorList>
            <person name="Currrie C."/>
            <person name="Chevrette M."/>
            <person name="Carlson C."/>
            <person name="Stubbendieck R."/>
            <person name="Wendt-Pienkowski E."/>
        </authorList>
    </citation>
    <scope>NUCLEOTIDE SEQUENCE</scope>
    <source>
        <strain evidence="3">SID7499</strain>
    </source>
</reference>
<organism evidence="3">
    <name type="scientific">Streptomyces sp. SID7499</name>
    <dbReference type="NCBI Taxonomy" id="2706086"/>
    <lineage>
        <taxon>Bacteria</taxon>
        <taxon>Bacillati</taxon>
        <taxon>Actinomycetota</taxon>
        <taxon>Actinomycetes</taxon>
        <taxon>Kitasatosporales</taxon>
        <taxon>Streptomycetaceae</taxon>
        <taxon>Streptomyces</taxon>
    </lineage>
</organism>
<name>A0A6G3X536_9ACTN</name>
<dbReference type="GO" id="GO:0007165">
    <property type="term" value="P:signal transduction"/>
    <property type="evidence" value="ECO:0007669"/>
    <property type="project" value="InterPro"/>
</dbReference>
<evidence type="ECO:0000256" key="1">
    <source>
        <dbReference type="SAM" id="MobiDB-lite"/>
    </source>
</evidence>
<sequence>MTTETTATASGTDHWDVFISYAREDYIHAKALYDALRACVTADGTAPKIYLDVSGTSGTPVGADWQGFLEDALPRSRRVVALYSSTYFDKHVCQWELHEALKLNPPEGGRLIPLLIDTGAVAKVPYSVHRINWISAARPHWIDEVYKAVGLRPADTGTVLRFDTPVAGAVAGHTLPPLRVTGTAPNGMSPWPSGATVTLTVEPPTAELTGTLSAAASGSTAVFGDLAFRAPAAEVRLVATAPGCEPVRTPPFEVRAPDEQPSWDEPDRPVLTARGHPVFFPDGRALAVRDGRTLTVHTAEHEAAGTAELRERPRLWARGERCVAVADWSGRVVLAAPDGRTRVVDLPAPHGGRLNVPGALAFAGDVLYAGMWSGSVWSVSLDAEEPEPVLHHAAGVQVLAADGPGLLVGGLDGRLTRYTDGRADGEHLLEPVLLAATRIRNFALVVGEHQVYRLDLTGGRLLRVTQPVTAITGTLPGGELTAIVDAAGQGVCFDAELAVRVGFGTVPGARPVGSGAGGRLLVMECPDGSHTLVRDGRTTYVSGFPMAVSPDGRRAAVSDGERLLILSPEELEESS</sequence>
<feature type="domain" description="TIR" evidence="2">
    <location>
        <begin position="17"/>
        <end position="137"/>
    </location>
</feature>
<dbReference type="SUPFAM" id="SSF63829">
    <property type="entry name" value="Calcium-dependent phosphotriesterase"/>
    <property type="match status" value="1"/>
</dbReference>
<dbReference type="Gene3D" id="3.40.50.10140">
    <property type="entry name" value="Toll/interleukin-1 receptor homology (TIR) domain"/>
    <property type="match status" value="1"/>
</dbReference>
<keyword evidence="3" id="KW-0675">Receptor</keyword>
<protein>
    <submittedName>
        <fullName evidence="3">Toll/interleukin-1 receptor domain-containing protein</fullName>
    </submittedName>
</protein>
<evidence type="ECO:0000259" key="2">
    <source>
        <dbReference type="Pfam" id="PF13676"/>
    </source>
</evidence>
<accession>A0A6G3X536</accession>
<dbReference type="EMBL" id="JAAGMN010004200">
    <property type="protein sequence ID" value="NEE12762.1"/>
    <property type="molecule type" value="Genomic_DNA"/>
</dbReference>
<dbReference type="InterPro" id="IPR035897">
    <property type="entry name" value="Toll_tir_struct_dom_sf"/>
</dbReference>
<comment type="caution">
    <text evidence="3">The sequence shown here is derived from an EMBL/GenBank/DDBJ whole genome shotgun (WGS) entry which is preliminary data.</text>
</comment>
<feature type="region of interest" description="Disordered" evidence="1">
    <location>
        <begin position="249"/>
        <end position="269"/>
    </location>
</feature>
<proteinExistence type="predicted"/>